<dbReference type="SMART" id="SM00248">
    <property type="entry name" value="ANK"/>
    <property type="match status" value="14"/>
</dbReference>
<feature type="repeat" description="ANK" evidence="3">
    <location>
        <begin position="207"/>
        <end position="230"/>
    </location>
</feature>
<dbReference type="SUPFAM" id="SSF48403">
    <property type="entry name" value="Ankyrin repeat"/>
    <property type="match status" value="2"/>
</dbReference>
<accession>A0A5N5WI44</accession>
<dbReference type="GO" id="GO:0003723">
    <property type="term" value="F:RNA binding"/>
    <property type="evidence" value="ECO:0007669"/>
    <property type="project" value="TreeGrafter"/>
</dbReference>
<protein>
    <submittedName>
        <fullName evidence="4">Ankyrin repeat-containing domain protein</fullName>
    </submittedName>
</protein>
<dbReference type="PRINTS" id="PR01415">
    <property type="entry name" value="ANKYRIN"/>
</dbReference>
<organism evidence="4 5">
    <name type="scientific">Aspergillus leporis</name>
    <dbReference type="NCBI Taxonomy" id="41062"/>
    <lineage>
        <taxon>Eukaryota</taxon>
        <taxon>Fungi</taxon>
        <taxon>Dikarya</taxon>
        <taxon>Ascomycota</taxon>
        <taxon>Pezizomycotina</taxon>
        <taxon>Eurotiomycetes</taxon>
        <taxon>Eurotiomycetidae</taxon>
        <taxon>Eurotiales</taxon>
        <taxon>Aspergillaceae</taxon>
        <taxon>Aspergillus</taxon>
        <taxon>Aspergillus subgen. Circumdati</taxon>
    </lineage>
</organism>
<dbReference type="Pfam" id="PF12796">
    <property type="entry name" value="Ank_2"/>
    <property type="match status" value="4"/>
</dbReference>
<dbReference type="InterPro" id="IPR002110">
    <property type="entry name" value="Ankyrin_rpt"/>
</dbReference>
<gene>
    <name evidence="4" type="ORF">BDV29DRAFT_196620</name>
</gene>
<name>A0A5N5WI44_9EURO</name>
<keyword evidence="5" id="KW-1185">Reference proteome</keyword>
<dbReference type="GO" id="GO:0004540">
    <property type="term" value="F:RNA nuclease activity"/>
    <property type="evidence" value="ECO:0007669"/>
    <property type="project" value="TreeGrafter"/>
</dbReference>
<evidence type="ECO:0000256" key="1">
    <source>
        <dbReference type="ARBA" id="ARBA00022737"/>
    </source>
</evidence>
<evidence type="ECO:0000256" key="2">
    <source>
        <dbReference type="ARBA" id="ARBA00023043"/>
    </source>
</evidence>
<evidence type="ECO:0000313" key="5">
    <source>
        <dbReference type="Proteomes" id="UP000326565"/>
    </source>
</evidence>
<dbReference type="InterPro" id="IPR036770">
    <property type="entry name" value="Ankyrin_rpt-contain_sf"/>
</dbReference>
<dbReference type="Proteomes" id="UP000326565">
    <property type="component" value="Unassembled WGS sequence"/>
</dbReference>
<dbReference type="PANTHER" id="PTHR24141">
    <property type="entry name" value="2-5A-DEPENDENT RIBONUCLEASE"/>
    <property type="match status" value="1"/>
</dbReference>
<dbReference type="EMBL" id="ML732536">
    <property type="protein sequence ID" value="KAB8067207.1"/>
    <property type="molecule type" value="Genomic_DNA"/>
</dbReference>
<keyword evidence="2 3" id="KW-0040">ANK repeat</keyword>
<evidence type="ECO:0000256" key="3">
    <source>
        <dbReference type="PROSITE-ProRule" id="PRU00023"/>
    </source>
</evidence>
<dbReference type="Gene3D" id="1.25.40.20">
    <property type="entry name" value="Ankyrin repeat-containing domain"/>
    <property type="match status" value="4"/>
</dbReference>
<dbReference type="OrthoDB" id="341259at2759"/>
<dbReference type="PANTHER" id="PTHR24141:SF1">
    <property type="entry name" value="2-5A-DEPENDENT RIBONUCLEASE"/>
    <property type="match status" value="1"/>
</dbReference>
<dbReference type="GO" id="GO:0006396">
    <property type="term" value="P:RNA processing"/>
    <property type="evidence" value="ECO:0007669"/>
    <property type="project" value="TreeGrafter"/>
</dbReference>
<evidence type="ECO:0000313" key="4">
    <source>
        <dbReference type="EMBL" id="KAB8067207.1"/>
    </source>
</evidence>
<dbReference type="PROSITE" id="PS50297">
    <property type="entry name" value="ANK_REP_REGION"/>
    <property type="match status" value="3"/>
</dbReference>
<feature type="repeat" description="ANK" evidence="3">
    <location>
        <begin position="237"/>
        <end position="264"/>
    </location>
</feature>
<sequence length="534" mass="58751">MGSSMKQGIVIFIPSAPPNPFTLLQHQADVNAVSGEGTPLIRAAFYGSESIVDLLLKRQDIVLEFQNRQGRCALWYAALRGHTTIVKQLLEHDRIKVDCPDVEHGLTPLAAAVAMGHLDIKTTELLLADEHIDLACEDNHGRTPLIYAASKNLVSLVRILLAQPGVHVNTLEDDDRTVLWHAASHGNEEMVELLLQNGGDITAADIFGKTPLHQAIEKGHASIVKMLLSRYVCQPLLCIAARTGNAEIAKSLLDHGLDVNITDAEGRTPLHLAAAKGHDRVVQLLLNQESINVQARDRYRSTALHEAAMGGHLPVLELLLVEPNVEINATDKDHSTSLHHCVKNGDRSLVRLLLLVKWLDPNISDSLTWTPLCCAAEMGDLAMVRLLLATHDVQVNAMDPNQQPPLWLAVRGGHHRVVQQLLQHRTIDVNQGWGPHPSPLLLSNQNGHEKITMLLLAQGERLDVNVRTYVGNTALSIAAHRGSFRVVDRILPDSRADWAASKGHLFVVERLLADPRILVEIEVYENQGPDKSET</sequence>
<proteinExistence type="predicted"/>
<dbReference type="PROSITE" id="PS50088">
    <property type="entry name" value="ANK_REPEAT"/>
    <property type="match status" value="5"/>
</dbReference>
<keyword evidence="1" id="KW-0677">Repeat</keyword>
<feature type="repeat" description="ANK" evidence="3">
    <location>
        <begin position="265"/>
        <end position="287"/>
    </location>
</feature>
<feature type="repeat" description="ANK" evidence="3">
    <location>
        <begin position="174"/>
        <end position="206"/>
    </location>
</feature>
<dbReference type="AlphaFoldDB" id="A0A5N5WI44"/>
<reference evidence="4 5" key="1">
    <citation type="submission" date="2019-04" db="EMBL/GenBank/DDBJ databases">
        <title>Friends and foes A comparative genomics study of 23 Aspergillus species from section Flavi.</title>
        <authorList>
            <consortium name="DOE Joint Genome Institute"/>
            <person name="Kjaerbolling I."/>
            <person name="Vesth T."/>
            <person name="Frisvad J.C."/>
            <person name="Nybo J.L."/>
            <person name="Theobald S."/>
            <person name="Kildgaard S."/>
            <person name="Isbrandt T."/>
            <person name="Kuo A."/>
            <person name="Sato A."/>
            <person name="Lyhne E.K."/>
            <person name="Kogle M.E."/>
            <person name="Wiebenga A."/>
            <person name="Kun R.S."/>
            <person name="Lubbers R.J."/>
            <person name="Makela M.R."/>
            <person name="Barry K."/>
            <person name="Chovatia M."/>
            <person name="Clum A."/>
            <person name="Daum C."/>
            <person name="Haridas S."/>
            <person name="He G."/>
            <person name="LaButti K."/>
            <person name="Lipzen A."/>
            <person name="Mondo S."/>
            <person name="Riley R."/>
            <person name="Salamov A."/>
            <person name="Simmons B.A."/>
            <person name="Magnuson J.K."/>
            <person name="Henrissat B."/>
            <person name="Mortensen U.H."/>
            <person name="Larsen T.O."/>
            <person name="Devries R.P."/>
            <person name="Grigoriev I.V."/>
            <person name="Machida M."/>
            <person name="Baker S.E."/>
            <person name="Andersen M.R."/>
        </authorList>
    </citation>
    <scope>NUCLEOTIDE SEQUENCE [LARGE SCALE GENOMIC DNA]</scope>
    <source>
        <strain evidence="4 5">CBS 151.66</strain>
    </source>
</reference>
<feature type="repeat" description="ANK" evidence="3">
    <location>
        <begin position="299"/>
        <end position="332"/>
    </location>
</feature>